<evidence type="ECO:0000313" key="4">
    <source>
        <dbReference type="Proteomes" id="UP000487268"/>
    </source>
</evidence>
<accession>A0A7K0C1D8</accession>
<dbReference type="OrthoDB" id="9815928at2"/>
<comment type="caution">
    <text evidence="3">The sequence shown here is derived from an EMBL/GenBank/DDBJ whole genome shotgun (WGS) entry which is preliminary data.</text>
</comment>
<gene>
    <name evidence="3" type="ORF">ACRB68_53780</name>
</gene>
<feature type="domain" description="Peptidase C39-like" evidence="2">
    <location>
        <begin position="147"/>
        <end position="273"/>
    </location>
</feature>
<name>A0A7K0C1D8_9ACTN</name>
<protein>
    <recommendedName>
        <fullName evidence="2">Peptidase C39-like domain-containing protein</fullName>
    </recommendedName>
</protein>
<dbReference type="Proteomes" id="UP000487268">
    <property type="component" value="Unassembled WGS sequence"/>
</dbReference>
<evidence type="ECO:0000256" key="1">
    <source>
        <dbReference type="SAM" id="SignalP"/>
    </source>
</evidence>
<evidence type="ECO:0000259" key="2">
    <source>
        <dbReference type="Pfam" id="PF13529"/>
    </source>
</evidence>
<sequence>MRALVVLAGAVSATALLGAPAAEAASWGGQSGAPYQTCTDAKTYNRVTYYTCIQHSAGYGKVRVVVKVSTSARRSVKGSPYLRVPGRSHNVSAPSCSGTLASGAKKQCSTAWLNANRILQDGNAAVWVAGHRVADQVTRGMHLSAKKQENSAKYCGPATVQAALWTMKGSAPSQDTLANSSNLQTNRYGFTYPGRLDDALNRYKPGSVGKYHVYDYGSSGQSVELAFRQIHRSISAGQPVVYLVDPSKLPWSSNPTGTNVRHYILLYGFAARKTTSDTNLNGGLLVDHFAAWDPARGGVHNITVNQLIHASTASQYIDDDLVFAAK</sequence>
<organism evidence="3 4">
    <name type="scientific">Actinomadura macrotermitis</name>
    <dbReference type="NCBI Taxonomy" id="2585200"/>
    <lineage>
        <taxon>Bacteria</taxon>
        <taxon>Bacillati</taxon>
        <taxon>Actinomycetota</taxon>
        <taxon>Actinomycetes</taxon>
        <taxon>Streptosporangiales</taxon>
        <taxon>Thermomonosporaceae</taxon>
        <taxon>Actinomadura</taxon>
    </lineage>
</organism>
<dbReference type="InterPro" id="IPR039564">
    <property type="entry name" value="Peptidase_C39-like"/>
</dbReference>
<dbReference type="AlphaFoldDB" id="A0A7K0C1D8"/>
<feature type="signal peptide" evidence="1">
    <location>
        <begin position="1"/>
        <end position="24"/>
    </location>
</feature>
<proteinExistence type="predicted"/>
<evidence type="ECO:0000313" key="3">
    <source>
        <dbReference type="EMBL" id="MQY07278.1"/>
    </source>
</evidence>
<keyword evidence="1" id="KW-0732">Signal</keyword>
<dbReference type="EMBL" id="WEGH01000003">
    <property type="protein sequence ID" value="MQY07278.1"/>
    <property type="molecule type" value="Genomic_DNA"/>
</dbReference>
<dbReference type="Pfam" id="PF13529">
    <property type="entry name" value="Peptidase_C39_2"/>
    <property type="match status" value="1"/>
</dbReference>
<dbReference type="RefSeq" id="WP_153536977.1">
    <property type="nucleotide sequence ID" value="NZ_WEGH01000003.1"/>
</dbReference>
<keyword evidence="4" id="KW-1185">Reference proteome</keyword>
<feature type="chain" id="PRO_5029577144" description="Peptidase C39-like domain-containing protein" evidence="1">
    <location>
        <begin position="25"/>
        <end position="326"/>
    </location>
</feature>
<reference evidence="3 4" key="1">
    <citation type="submission" date="2019-10" db="EMBL/GenBank/DDBJ databases">
        <title>Actinomadura rubteroloni sp. nov. and Actinomadura macrotermitis sp. nov., isolated from the gut of fungus growing-termite Macrotermes natalensis.</title>
        <authorList>
            <person name="Benndorf R."/>
            <person name="Martin K."/>
            <person name="Kuefner M."/>
            <person name="De Beer W."/>
            <person name="Kaster A.-K."/>
            <person name="Vollmers J."/>
            <person name="Poulsen M."/>
            <person name="Beemelmanns C."/>
        </authorList>
    </citation>
    <scope>NUCLEOTIDE SEQUENCE [LARGE SCALE GENOMIC DNA]</scope>
    <source>
        <strain evidence="3 4">RB68</strain>
    </source>
</reference>